<protein>
    <submittedName>
        <fullName evidence="2">Uncharacterized protein</fullName>
    </submittedName>
</protein>
<dbReference type="AlphaFoldDB" id="F3GQ97"/>
<feature type="non-terminal residue" evidence="2">
    <location>
        <position position="53"/>
    </location>
</feature>
<dbReference type="HOGENOM" id="CLU_3055246_0_0_6"/>
<comment type="caution">
    <text evidence="2">The sequence shown here is derived from an EMBL/GenBank/DDBJ whole genome shotgun (WGS) entry which is preliminary data.</text>
</comment>
<evidence type="ECO:0000313" key="2">
    <source>
        <dbReference type="EMBL" id="EGH49250.1"/>
    </source>
</evidence>
<name>F3GQ97_PSESJ</name>
<feature type="non-terminal residue" evidence="2">
    <location>
        <position position="1"/>
    </location>
</feature>
<sequence>KPAPEPLKISRVKPGGTGLPRVPTRTVEPTLADQLIRFIVAPIVVADEFRKVV</sequence>
<keyword evidence="3" id="KW-1185">Reference proteome</keyword>
<dbReference type="EMBL" id="AEAI01004028">
    <property type="protein sequence ID" value="EGH49250.1"/>
    <property type="molecule type" value="Genomic_DNA"/>
</dbReference>
<reference evidence="2 3" key="1">
    <citation type="journal article" date="2011" name="PLoS Pathog.">
        <title>Dynamic evolution of pathogenicity revealed by sequencing and comparative genomics of 19 Pseudomonas syringae isolates.</title>
        <authorList>
            <person name="Baltrus D.A."/>
            <person name="Nishimura M.T."/>
            <person name="Romanchuk A."/>
            <person name="Chang J.H."/>
            <person name="Mukhtar M.S."/>
            <person name="Cherkis K."/>
            <person name="Roach J."/>
            <person name="Grant S.R."/>
            <person name="Jones C.D."/>
            <person name="Dangl J.L."/>
        </authorList>
    </citation>
    <scope>NUCLEOTIDE SEQUENCE [LARGE SCALE GENOMIC DNA]</scope>
    <source>
        <strain evidence="2 3">1704B</strain>
    </source>
</reference>
<evidence type="ECO:0000256" key="1">
    <source>
        <dbReference type="SAM" id="MobiDB-lite"/>
    </source>
</evidence>
<evidence type="ECO:0000313" key="3">
    <source>
        <dbReference type="Proteomes" id="UP000004986"/>
    </source>
</evidence>
<dbReference type="BioCyc" id="PSYR629263:G11X0-8400-MONOMER"/>
<dbReference type="Proteomes" id="UP000004986">
    <property type="component" value="Unassembled WGS sequence"/>
</dbReference>
<proteinExistence type="predicted"/>
<feature type="region of interest" description="Disordered" evidence="1">
    <location>
        <begin position="1"/>
        <end position="24"/>
    </location>
</feature>
<accession>F3GQ97</accession>
<gene>
    <name evidence="2" type="ORF">PSYPI_45578</name>
</gene>
<organism evidence="2 3">
    <name type="scientific">Pseudomonas syringae pv. pisi str. 1704B</name>
    <dbReference type="NCBI Taxonomy" id="629263"/>
    <lineage>
        <taxon>Bacteria</taxon>
        <taxon>Pseudomonadati</taxon>
        <taxon>Pseudomonadota</taxon>
        <taxon>Gammaproteobacteria</taxon>
        <taxon>Pseudomonadales</taxon>
        <taxon>Pseudomonadaceae</taxon>
        <taxon>Pseudomonas</taxon>
        <taxon>Pseudomonas syringae</taxon>
    </lineage>
</organism>